<dbReference type="EC" id="4.1.1.23" evidence="3"/>
<evidence type="ECO:0000256" key="6">
    <source>
        <dbReference type="ARBA" id="ARBA00022975"/>
    </source>
</evidence>
<evidence type="ECO:0000313" key="11">
    <source>
        <dbReference type="EMBL" id="MBI1757555.1"/>
    </source>
</evidence>
<dbReference type="GO" id="GO:0004590">
    <property type="term" value="F:orotidine-5'-phosphate decarboxylase activity"/>
    <property type="evidence" value="ECO:0007669"/>
    <property type="project" value="UniProtKB-EC"/>
</dbReference>
<evidence type="ECO:0000256" key="5">
    <source>
        <dbReference type="ARBA" id="ARBA00022793"/>
    </source>
</evidence>
<dbReference type="AlphaFoldDB" id="A0A931LZD1"/>
<evidence type="ECO:0000256" key="7">
    <source>
        <dbReference type="ARBA" id="ARBA00023239"/>
    </source>
</evidence>
<dbReference type="InterPro" id="IPR014732">
    <property type="entry name" value="OMPdecase"/>
</dbReference>
<dbReference type="GO" id="GO:0005829">
    <property type="term" value="C:cytosol"/>
    <property type="evidence" value="ECO:0007669"/>
    <property type="project" value="TreeGrafter"/>
</dbReference>
<evidence type="ECO:0000256" key="9">
    <source>
        <dbReference type="PIRSR" id="PIRSR614732-2"/>
    </source>
</evidence>
<dbReference type="GO" id="GO:0044205">
    <property type="term" value="P:'de novo' UMP biosynthetic process"/>
    <property type="evidence" value="ECO:0007669"/>
    <property type="project" value="InterPro"/>
</dbReference>
<evidence type="ECO:0000256" key="3">
    <source>
        <dbReference type="ARBA" id="ARBA00012321"/>
    </source>
</evidence>
<sequence>IKAIRKAIGHQGMIVTPGIRLPHGETHDQKRVGEPAQALADGADYLVIGRALTEHEHPERVLEELGFALGV</sequence>
<dbReference type="Pfam" id="PF00215">
    <property type="entry name" value="OMPdecase"/>
    <property type="match status" value="1"/>
</dbReference>
<dbReference type="GO" id="GO:0006207">
    <property type="term" value="P:'de novo' pyrimidine nucleobase biosynthetic process"/>
    <property type="evidence" value="ECO:0007669"/>
    <property type="project" value="InterPro"/>
</dbReference>
<feature type="binding site" evidence="9">
    <location>
        <position position="29"/>
    </location>
    <ligand>
        <name>substrate</name>
    </ligand>
</feature>
<accession>A0A931LZD1</accession>
<keyword evidence="6" id="KW-0665">Pyrimidine biosynthesis</keyword>
<feature type="non-terminal residue" evidence="11">
    <location>
        <position position="1"/>
    </location>
</feature>
<evidence type="ECO:0000256" key="2">
    <source>
        <dbReference type="ARBA" id="ARBA00004861"/>
    </source>
</evidence>
<evidence type="ECO:0000313" key="12">
    <source>
        <dbReference type="Proteomes" id="UP000727962"/>
    </source>
</evidence>
<feature type="binding site" evidence="9">
    <location>
        <position position="49"/>
    </location>
    <ligand>
        <name>substrate</name>
    </ligand>
</feature>
<comment type="caution">
    <text evidence="11">The sequence shown here is derived from an EMBL/GenBank/DDBJ whole genome shotgun (WGS) entry which is preliminary data.</text>
</comment>
<keyword evidence="7" id="KW-0456">Lyase</keyword>
<feature type="domain" description="Orotidine 5'-phosphate decarboxylase" evidence="10">
    <location>
        <begin position="3"/>
        <end position="64"/>
    </location>
</feature>
<dbReference type="InterPro" id="IPR001754">
    <property type="entry name" value="OMPdeCOase_dom"/>
</dbReference>
<comment type="function">
    <text evidence="1">Catalyzes the decarboxylation of orotidine 5'-monophosphate (OMP) to uridine 5'-monophosphate (UMP).</text>
</comment>
<dbReference type="PANTHER" id="PTHR32119">
    <property type="entry name" value="OROTIDINE 5'-PHOSPHATE DECARBOXYLASE"/>
    <property type="match status" value="1"/>
</dbReference>
<feature type="binding site" evidence="9">
    <location>
        <position position="20"/>
    </location>
    <ligand>
        <name>substrate</name>
    </ligand>
</feature>
<protein>
    <recommendedName>
        <fullName evidence="4">Orotidine 5'-phosphate decarboxylase</fullName>
        <ecNumber evidence="3">4.1.1.23</ecNumber>
    </recommendedName>
    <alternativeName>
        <fullName evidence="8">OMP decarboxylase</fullName>
    </alternativeName>
</protein>
<gene>
    <name evidence="11" type="ORF">HYR64_10675</name>
</gene>
<name>A0A931LZD1_FIMGI</name>
<keyword evidence="5" id="KW-0210">Decarboxylase</keyword>
<proteinExistence type="predicted"/>
<feature type="binding site" evidence="9">
    <location>
        <position position="50"/>
    </location>
    <ligand>
        <name>substrate</name>
    </ligand>
</feature>
<dbReference type="EMBL" id="JACOSL010000066">
    <property type="protein sequence ID" value="MBI1757555.1"/>
    <property type="molecule type" value="Genomic_DNA"/>
</dbReference>
<evidence type="ECO:0000256" key="1">
    <source>
        <dbReference type="ARBA" id="ARBA00002356"/>
    </source>
</evidence>
<dbReference type="Proteomes" id="UP000727962">
    <property type="component" value="Unassembled WGS sequence"/>
</dbReference>
<dbReference type="PANTHER" id="PTHR32119:SF2">
    <property type="entry name" value="OROTIDINE 5'-PHOSPHATE DECARBOXYLASE"/>
    <property type="match status" value="1"/>
</dbReference>
<evidence type="ECO:0000259" key="10">
    <source>
        <dbReference type="Pfam" id="PF00215"/>
    </source>
</evidence>
<dbReference type="InterPro" id="IPR013785">
    <property type="entry name" value="Aldolase_TIM"/>
</dbReference>
<evidence type="ECO:0000256" key="8">
    <source>
        <dbReference type="ARBA" id="ARBA00033428"/>
    </source>
</evidence>
<dbReference type="Gene3D" id="3.20.20.70">
    <property type="entry name" value="Aldolase class I"/>
    <property type="match status" value="1"/>
</dbReference>
<reference evidence="11" key="1">
    <citation type="submission" date="2020-07" db="EMBL/GenBank/DDBJ databases">
        <title>Huge and variable diversity of episymbiotic CPR bacteria and DPANN archaea in groundwater ecosystems.</title>
        <authorList>
            <person name="He C.Y."/>
            <person name="Keren R."/>
            <person name="Whittaker M."/>
            <person name="Farag I.F."/>
            <person name="Doudna J."/>
            <person name="Cate J.H.D."/>
            <person name="Banfield J.F."/>
        </authorList>
    </citation>
    <scope>NUCLEOTIDE SEQUENCE</scope>
    <source>
        <strain evidence="11">NC_groundwater_17_Pr7_B-0.1um_64_12</strain>
    </source>
</reference>
<comment type="pathway">
    <text evidence="2">Pyrimidine metabolism; UMP biosynthesis via de novo pathway; UMP from orotate: step 2/2.</text>
</comment>
<dbReference type="InterPro" id="IPR011060">
    <property type="entry name" value="RibuloseP-bd_barrel"/>
</dbReference>
<organism evidence="11 12">
    <name type="scientific">Fimbriimonas ginsengisoli</name>
    <dbReference type="NCBI Taxonomy" id="1005039"/>
    <lineage>
        <taxon>Bacteria</taxon>
        <taxon>Bacillati</taxon>
        <taxon>Armatimonadota</taxon>
        <taxon>Fimbriimonadia</taxon>
        <taxon>Fimbriimonadales</taxon>
        <taxon>Fimbriimonadaceae</taxon>
        <taxon>Fimbriimonas</taxon>
    </lineage>
</organism>
<evidence type="ECO:0000256" key="4">
    <source>
        <dbReference type="ARBA" id="ARBA00021923"/>
    </source>
</evidence>
<dbReference type="SUPFAM" id="SSF51366">
    <property type="entry name" value="Ribulose-phoshate binding barrel"/>
    <property type="match status" value="1"/>
</dbReference>